<comment type="caution">
    <text evidence="1">The sequence shown here is derived from an EMBL/GenBank/DDBJ whole genome shotgun (WGS) entry which is preliminary data.</text>
</comment>
<evidence type="ECO:0000313" key="2">
    <source>
        <dbReference type="Proteomes" id="UP001180754"/>
    </source>
</evidence>
<accession>A0ABU2X8X8</accession>
<organism evidence="1 2">
    <name type="scientific">Streptomyces lonegramiae</name>
    <dbReference type="NCBI Taxonomy" id="3075524"/>
    <lineage>
        <taxon>Bacteria</taxon>
        <taxon>Bacillati</taxon>
        <taxon>Actinomycetota</taxon>
        <taxon>Actinomycetes</taxon>
        <taxon>Kitasatosporales</taxon>
        <taxon>Streptomycetaceae</taxon>
        <taxon>Streptomyces</taxon>
    </lineage>
</organism>
<sequence length="409" mass="45538">MFMQLAGALLAASQPKKTFAQVAEFISRQTAGDLASLVEATWQQKSESFPVRDPAYARDAQENARRVLTGFQNTEIPLPEKTDHLIYAYMLENTRILEIFRRILVSFFNTENFNTPSAETLQWLDQTERLFFRDPGPLSVLAVTGELRPDADAVRRNAYHRLLGLDLNHGRGGKPGAYPYHRTDVTNQRFPVLFGQLLEEVSIGIQHAGNTSGANPTDDFRILDLVQEIGDVMLDRRGPSQAGLAHEEFVAVTFLSWLHLAISWESPVVRDLRATASTPHERLRRLGARVKLDAHQDSRSFLQLGPDVSLLLYSIERRLEPTQQSEYFYTRGSQLRPVMDRIIHHWSHVTGTNVRSRATRLDPGTVRALGNASVIASSPASVGTGSAASGQGTAVYATRVGAKDPMPLR</sequence>
<name>A0ABU2X8X8_9ACTN</name>
<gene>
    <name evidence="1" type="ORF">RND15_04655</name>
</gene>
<proteinExistence type="predicted"/>
<evidence type="ECO:0000313" key="1">
    <source>
        <dbReference type="EMBL" id="MDT0542010.1"/>
    </source>
</evidence>
<dbReference type="RefSeq" id="WP_311722306.1">
    <property type="nucleotide sequence ID" value="NZ_JAVRFD010000001.1"/>
</dbReference>
<reference evidence="1" key="1">
    <citation type="submission" date="2024-05" db="EMBL/GenBank/DDBJ databases">
        <title>30 novel species of actinomycetes from the DSMZ collection.</title>
        <authorList>
            <person name="Nouioui I."/>
        </authorList>
    </citation>
    <scope>NUCLEOTIDE SEQUENCE</scope>
    <source>
        <strain evidence="1">DSM 41529</strain>
    </source>
</reference>
<dbReference type="EMBL" id="JAVRFD010000001">
    <property type="protein sequence ID" value="MDT0542010.1"/>
    <property type="molecule type" value="Genomic_DNA"/>
</dbReference>
<protein>
    <submittedName>
        <fullName evidence="1">Uncharacterized protein</fullName>
    </submittedName>
</protein>
<dbReference type="Proteomes" id="UP001180754">
    <property type="component" value="Unassembled WGS sequence"/>
</dbReference>
<keyword evidence="2" id="KW-1185">Reference proteome</keyword>